<protein>
    <submittedName>
        <fullName evidence="2">Uncharacterized protein</fullName>
    </submittedName>
</protein>
<sequence length="336" mass="37684">MASPESHVWVGSIEGLPVVSSVKEAVEWVLAVAADDSALAEEKLKVITARLGKVDKLKENRSQSSSGYFSRSTSASSSQSLSGYSSESTSGSSSPIGKKSASLPTKHVERYPEINLMAHIIEVMGHKKKGKQGSESVQDKARIQKVQRVRDETLAKIHRIDQNFRFAEPLDDHGKRSRRGEHVINNDVIRIYSKVVDGLGERFQLNTLNMDRPLDNETEADIMNVLVAHFDEHELYINANAVVYGVYSRELKTALTEFLTEPTQGNRDHVNFIANHMNEVEAYVDPFAKIKWIRNQNERSAKYETVRHTVATMFDQWAVHFAAVKGTLDELFGRTA</sequence>
<comment type="caution">
    <text evidence="2">The sequence shown here is derived from an EMBL/GenBank/DDBJ whole genome shotgun (WGS) entry which is preliminary data.</text>
</comment>
<dbReference type="Proteomes" id="UP000823561">
    <property type="component" value="Chromosome 19"/>
</dbReference>
<feature type="compositionally biased region" description="Low complexity" evidence="1">
    <location>
        <begin position="62"/>
        <end position="103"/>
    </location>
</feature>
<gene>
    <name evidence="2" type="ORF">AALO_G00245820</name>
</gene>
<name>A0AAV6FZE1_9TELE</name>
<evidence type="ECO:0000313" key="3">
    <source>
        <dbReference type="Proteomes" id="UP000823561"/>
    </source>
</evidence>
<reference evidence="2" key="1">
    <citation type="submission" date="2020-10" db="EMBL/GenBank/DDBJ databases">
        <title>Chromosome-scale genome assembly of the Allis shad, Alosa alosa.</title>
        <authorList>
            <person name="Margot Z."/>
            <person name="Christophe K."/>
            <person name="Cabau C."/>
            <person name="Louis A."/>
            <person name="Berthelot C."/>
            <person name="Parey E."/>
            <person name="Roest Crollius H."/>
            <person name="Montfort J."/>
            <person name="Robinson-Rechavi M."/>
            <person name="Bucao C."/>
            <person name="Bouchez O."/>
            <person name="Gislard M."/>
            <person name="Lluch J."/>
            <person name="Milhes M."/>
            <person name="Lampietro C."/>
            <person name="Lopez Roques C."/>
            <person name="Donnadieu C."/>
            <person name="Braasch I."/>
            <person name="Desvignes T."/>
            <person name="Postlethwait J."/>
            <person name="Bobe J."/>
            <person name="Guiguen Y."/>
        </authorList>
    </citation>
    <scope>NUCLEOTIDE SEQUENCE</scope>
    <source>
        <strain evidence="2">M-15738</strain>
        <tissue evidence="2">Blood</tissue>
    </source>
</reference>
<accession>A0AAV6FZE1</accession>
<evidence type="ECO:0000256" key="1">
    <source>
        <dbReference type="SAM" id="MobiDB-lite"/>
    </source>
</evidence>
<keyword evidence="3" id="KW-1185">Reference proteome</keyword>
<evidence type="ECO:0000313" key="2">
    <source>
        <dbReference type="EMBL" id="KAG5265736.1"/>
    </source>
</evidence>
<dbReference type="EMBL" id="JADWDJ010000019">
    <property type="protein sequence ID" value="KAG5265736.1"/>
    <property type="molecule type" value="Genomic_DNA"/>
</dbReference>
<dbReference type="AlphaFoldDB" id="A0AAV6FZE1"/>
<organism evidence="2 3">
    <name type="scientific">Alosa alosa</name>
    <name type="common">allis shad</name>
    <dbReference type="NCBI Taxonomy" id="278164"/>
    <lineage>
        <taxon>Eukaryota</taxon>
        <taxon>Metazoa</taxon>
        <taxon>Chordata</taxon>
        <taxon>Craniata</taxon>
        <taxon>Vertebrata</taxon>
        <taxon>Euteleostomi</taxon>
        <taxon>Actinopterygii</taxon>
        <taxon>Neopterygii</taxon>
        <taxon>Teleostei</taxon>
        <taxon>Clupei</taxon>
        <taxon>Clupeiformes</taxon>
        <taxon>Clupeoidei</taxon>
        <taxon>Clupeidae</taxon>
        <taxon>Alosa</taxon>
    </lineage>
</organism>
<feature type="region of interest" description="Disordered" evidence="1">
    <location>
        <begin position="62"/>
        <end position="104"/>
    </location>
</feature>
<proteinExistence type="predicted"/>